<dbReference type="PANTHER" id="PTHR43301:SF3">
    <property type="entry name" value="ARABINAN ENDO-1,5-ALPHA-L-ARABINOSIDASE A-RELATED"/>
    <property type="match status" value="1"/>
</dbReference>
<evidence type="ECO:0008006" key="8">
    <source>
        <dbReference type="Google" id="ProtNLM"/>
    </source>
</evidence>
<gene>
    <name evidence="6" type="ORF">GGR48_002160</name>
</gene>
<accession>A0A7W6F3D7</accession>
<evidence type="ECO:0000256" key="3">
    <source>
        <dbReference type="ARBA" id="ARBA00022801"/>
    </source>
</evidence>
<dbReference type="GO" id="GO:0004553">
    <property type="term" value="F:hydrolase activity, hydrolyzing O-glycosyl compounds"/>
    <property type="evidence" value="ECO:0007669"/>
    <property type="project" value="InterPro"/>
</dbReference>
<evidence type="ECO:0000313" key="6">
    <source>
        <dbReference type="EMBL" id="MBB3879732.1"/>
    </source>
</evidence>
<evidence type="ECO:0000313" key="7">
    <source>
        <dbReference type="Proteomes" id="UP000538670"/>
    </source>
</evidence>
<comment type="similarity">
    <text evidence="2 5">Belongs to the glycosyl hydrolase 43 family.</text>
</comment>
<dbReference type="InterPro" id="IPR023296">
    <property type="entry name" value="Glyco_hydro_beta-prop_sf"/>
</dbReference>
<dbReference type="Gene3D" id="2.115.10.20">
    <property type="entry name" value="Glycosyl hydrolase domain, family 43"/>
    <property type="match status" value="1"/>
</dbReference>
<dbReference type="SUPFAM" id="SSF75005">
    <property type="entry name" value="Arabinanase/levansucrase/invertase"/>
    <property type="match status" value="1"/>
</dbReference>
<dbReference type="PANTHER" id="PTHR43301">
    <property type="entry name" value="ARABINAN ENDO-1,5-ALPHA-L-ARABINOSIDASE"/>
    <property type="match status" value="1"/>
</dbReference>
<sequence length="451" mass="49737">MAAGVTQRVADALRRLPALNAPFRGSITLPDTAADLRELGSAPENVSIRWRSSNASILSDTDRGMGEDIVRKGAVRRDGVDRRVRLTATITAPGAAPATTSFDLRVPAKVKPDPKQAYLFVYFTADTVEGEKLRFAVSEGNNALQWKPLNDAQPILESTMGTRGLRDPFILRSPEGDRFFLLATDLSAGRTGWGGATDQGSRYLEIWESTDLIHWGEQRHVKVSADAAGMTWAPEAHYDPSIDAYVVYWTSTLFRDTAHRQNDGNGPQILISTTRDFRHFTTPRPWFKAADLPFLVKDKGMIDATVLKDGDYYYRFTKVSEASGCPSADIMAQRSRSLRATTASGAWETIDRCIGRRAGTPEVEGPSVFAANPGDSSGFRYYLWVDNYGGIGYIPLATNSLTPPIKWTYPKDFRLPKSPRHGSVLSITTRERDALIARWGQASPTMAGTPR</sequence>
<evidence type="ECO:0000256" key="5">
    <source>
        <dbReference type="RuleBase" id="RU361187"/>
    </source>
</evidence>
<keyword evidence="7" id="KW-1185">Reference proteome</keyword>
<keyword evidence="4 5" id="KW-0326">Glycosidase</keyword>
<dbReference type="Pfam" id="PF04616">
    <property type="entry name" value="Glyco_hydro_43"/>
    <property type="match status" value="1"/>
</dbReference>
<comment type="caution">
    <text evidence="6">The sequence shown here is derived from an EMBL/GenBank/DDBJ whole genome shotgun (WGS) entry which is preliminary data.</text>
</comment>
<reference evidence="6 7" key="1">
    <citation type="submission" date="2020-08" db="EMBL/GenBank/DDBJ databases">
        <title>Genomic Encyclopedia of Type Strains, Phase IV (KMG-IV): sequencing the most valuable type-strain genomes for metagenomic binning, comparative biology and taxonomic classification.</title>
        <authorList>
            <person name="Goeker M."/>
        </authorList>
    </citation>
    <scope>NUCLEOTIDE SEQUENCE [LARGE SCALE GENOMIC DNA]</scope>
    <source>
        <strain evidence="6 7">DSM 19512</strain>
    </source>
</reference>
<keyword evidence="3 5" id="KW-0378">Hydrolase</keyword>
<protein>
    <recommendedName>
        <fullName evidence="8">Glycosyl hydrolase family 43</fullName>
    </recommendedName>
</protein>
<dbReference type="AlphaFoldDB" id="A0A7W6F3D7"/>
<proteinExistence type="inferred from homology"/>
<dbReference type="Proteomes" id="UP000538670">
    <property type="component" value="Unassembled WGS sequence"/>
</dbReference>
<dbReference type="GO" id="GO:0005975">
    <property type="term" value="P:carbohydrate metabolic process"/>
    <property type="evidence" value="ECO:0007669"/>
    <property type="project" value="InterPro"/>
</dbReference>
<name>A0A7W6F3D7_9SPHN</name>
<dbReference type="CDD" id="cd08983">
    <property type="entry name" value="GH43_Bt3655-like"/>
    <property type="match status" value="1"/>
</dbReference>
<dbReference type="InterPro" id="IPR050727">
    <property type="entry name" value="GH43_arabinanases"/>
</dbReference>
<comment type="pathway">
    <text evidence="1">Glycan metabolism; L-arabinan degradation.</text>
</comment>
<evidence type="ECO:0000256" key="2">
    <source>
        <dbReference type="ARBA" id="ARBA00009865"/>
    </source>
</evidence>
<evidence type="ECO:0000256" key="4">
    <source>
        <dbReference type="ARBA" id="ARBA00023295"/>
    </source>
</evidence>
<organism evidence="6 7">
    <name type="scientific">Sphingomonas pseudosanguinis</name>
    <dbReference type="NCBI Taxonomy" id="413712"/>
    <lineage>
        <taxon>Bacteria</taxon>
        <taxon>Pseudomonadati</taxon>
        <taxon>Pseudomonadota</taxon>
        <taxon>Alphaproteobacteria</taxon>
        <taxon>Sphingomonadales</taxon>
        <taxon>Sphingomonadaceae</taxon>
        <taxon>Sphingomonas</taxon>
    </lineage>
</organism>
<evidence type="ECO:0000256" key="1">
    <source>
        <dbReference type="ARBA" id="ARBA00004834"/>
    </source>
</evidence>
<dbReference type="InterPro" id="IPR006710">
    <property type="entry name" value="Glyco_hydro_43"/>
</dbReference>
<dbReference type="EMBL" id="JACIDH010000008">
    <property type="protein sequence ID" value="MBB3879732.1"/>
    <property type="molecule type" value="Genomic_DNA"/>
</dbReference>